<proteinExistence type="predicted"/>
<feature type="disulfide bond" evidence="2">
    <location>
        <begin position="73"/>
        <end position="85"/>
    </location>
</feature>
<accession>A0ABQ9E3M4</accession>
<keyword evidence="3" id="KW-1133">Transmembrane helix</keyword>
<dbReference type="SMART" id="SM00192">
    <property type="entry name" value="LDLa"/>
    <property type="match status" value="1"/>
</dbReference>
<gene>
    <name evidence="4" type="ORF">KUTeg_021553</name>
</gene>
<organism evidence="4 5">
    <name type="scientific">Tegillarca granosa</name>
    <name type="common">Malaysian cockle</name>
    <name type="synonym">Anadara granosa</name>
    <dbReference type="NCBI Taxonomy" id="220873"/>
    <lineage>
        <taxon>Eukaryota</taxon>
        <taxon>Metazoa</taxon>
        <taxon>Spiralia</taxon>
        <taxon>Lophotrochozoa</taxon>
        <taxon>Mollusca</taxon>
        <taxon>Bivalvia</taxon>
        <taxon>Autobranchia</taxon>
        <taxon>Pteriomorphia</taxon>
        <taxon>Arcoida</taxon>
        <taxon>Arcoidea</taxon>
        <taxon>Arcidae</taxon>
        <taxon>Tegillarca</taxon>
    </lineage>
</organism>
<protein>
    <recommendedName>
        <fullName evidence="6">Vitellogenin receptor</fullName>
    </recommendedName>
</protein>
<sequence>MARLLIHSLYLYDQYYLDGHDDQVQESLCMKESVVRFQLSKFDSIKFAKYIWVCTLPFMSTRLCSANNETGPCREGEYTCASGKCIDVSLECDNINNCGDRSDECQLTAEAILGIALGVLLVTFVAIAIVTYVKRRRKATEFANLKRKQQVFNIHSQVHAMSEQHKTCSSCGEDTFNINTKNHMTEKALQAAAELPP</sequence>
<dbReference type="SUPFAM" id="SSF57424">
    <property type="entry name" value="LDL receptor-like module"/>
    <property type="match status" value="1"/>
</dbReference>
<evidence type="ECO:0000256" key="2">
    <source>
        <dbReference type="PROSITE-ProRule" id="PRU00124"/>
    </source>
</evidence>
<feature type="transmembrane region" description="Helical" evidence="3">
    <location>
        <begin position="111"/>
        <end position="133"/>
    </location>
</feature>
<dbReference type="CDD" id="cd00112">
    <property type="entry name" value="LDLa"/>
    <property type="match status" value="1"/>
</dbReference>
<keyword evidence="1 2" id="KW-1015">Disulfide bond</keyword>
<name>A0ABQ9E3M4_TEGGR</name>
<dbReference type="Gene3D" id="4.10.400.10">
    <property type="entry name" value="Low-density Lipoprotein Receptor"/>
    <property type="match status" value="1"/>
</dbReference>
<keyword evidence="3" id="KW-0812">Transmembrane</keyword>
<comment type="caution">
    <text evidence="4">The sequence shown here is derived from an EMBL/GenBank/DDBJ whole genome shotgun (WGS) entry which is preliminary data.</text>
</comment>
<keyword evidence="3" id="KW-0472">Membrane</keyword>
<evidence type="ECO:0000313" key="5">
    <source>
        <dbReference type="Proteomes" id="UP001217089"/>
    </source>
</evidence>
<dbReference type="EMBL" id="JARBDR010000919">
    <property type="protein sequence ID" value="KAJ8300034.1"/>
    <property type="molecule type" value="Genomic_DNA"/>
</dbReference>
<reference evidence="4 5" key="1">
    <citation type="submission" date="2022-12" db="EMBL/GenBank/DDBJ databases">
        <title>Chromosome-level genome of Tegillarca granosa.</title>
        <authorList>
            <person name="Kim J."/>
        </authorList>
    </citation>
    <scope>NUCLEOTIDE SEQUENCE [LARGE SCALE GENOMIC DNA]</scope>
    <source>
        <strain evidence="4">Teg-2019</strain>
        <tissue evidence="4">Adductor muscle</tissue>
    </source>
</reference>
<evidence type="ECO:0008006" key="6">
    <source>
        <dbReference type="Google" id="ProtNLM"/>
    </source>
</evidence>
<dbReference type="PROSITE" id="PS50068">
    <property type="entry name" value="LDLRA_2"/>
    <property type="match status" value="1"/>
</dbReference>
<comment type="caution">
    <text evidence="2">Lacks conserved residue(s) required for the propagation of feature annotation.</text>
</comment>
<dbReference type="Proteomes" id="UP001217089">
    <property type="component" value="Unassembled WGS sequence"/>
</dbReference>
<feature type="disulfide bond" evidence="2">
    <location>
        <begin position="80"/>
        <end position="98"/>
    </location>
</feature>
<evidence type="ECO:0000313" key="4">
    <source>
        <dbReference type="EMBL" id="KAJ8300034.1"/>
    </source>
</evidence>
<dbReference type="Pfam" id="PF00057">
    <property type="entry name" value="Ldl_recept_a"/>
    <property type="match status" value="1"/>
</dbReference>
<evidence type="ECO:0000256" key="1">
    <source>
        <dbReference type="ARBA" id="ARBA00023157"/>
    </source>
</evidence>
<dbReference type="InterPro" id="IPR036055">
    <property type="entry name" value="LDL_receptor-like_sf"/>
</dbReference>
<dbReference type="InterPro" id="IPR002172">
    <property type="entry name" value="LDrepeatLR_classA_rpt"/>
</dbReference>
<keyword evidence="5" id="KW-1185">Reference proteome</keyword>
<evidence type="ECO:0000256" key="3">
    <source>
        <dbReference type="SAM" id="Phobius"/>
    </source>
</evidence>